<evidence type="ECO:0000256" key="1">
    <source>
        <dbReference type="ARBA" id="ARBA00035112"/>
    </source>
</evidence>
<evidence type="ECO:0000256" key="3">
    <source>
        <dbReference type="SAM" id="Phobius"/>
    </source>
</evidence>
<evidence type="ECO:0000256" key="2">
    <source>
        <dbReference type="SAM" id="MobiDB-lite"/>
    </source>
</evidence>
<comment type="similarity">
    <text evidence="1">Belongs to the ustYa family.</text>
</comment>
<gene>
    <name evidence="4" type="ORF">GOMPHAMPRED_006411</name>
</gene>
<evidence type="ECO:0000313" key="4">
    <source>
        <dbReference type="EMBL" id="CAF9931823.1"/>
    </source>
</evidence>
<protein>
    <submittedName>
        <fullName evidence="4">Uncharacterized protein</fullName>
    </submittedName>
</protein>
<dbReference type="EMBL" id="CAJPDQ010000040">
    <property type="protein sequence ID" value="CAF9931823.1"/>
    <property type="molecule type" value="Genomic_DNA"/>
</dbReference>
<feature type="region of interest" description="Disordered" evidence="2">
    <location>
        <begin position="1"/>
        <end position="22"/>
    </location>
</feature>
<dbReference type="GO" id="GO:0043386">
    <property type="term" value="P:mycotoxin biosynthetic process"/>
    <property type="evidence" value="ECO:0007669"/>
    <property type="project" value="InterPro"/>
</dbReference>
<feature type="transmembrane region" description="Helical" evidence="3">
    <location>
        <begin position="31"/>
        <end position="55"/>
    </location>
</feature>
<sequence>MGPHHVYTSLSTDEDQVNEPKRISSQPLKPWKITVLVLAILNVLLVSHVAYTSWWPRQEFPFSPLVGTALQYHAYGHFTNYSSTTGEDTKEIQSLWDRIEGGHGIVALNKEWAKSQHLTPALSLPSDATKGVYAIDGYHEMHCLKLLRESFYKLYRNDPNPFAKSFDHYSHCFDYIRQSIMCTASDHLFATAHGGLTGDGEIRRCRDWQKLREFAADHSACDKNDIHHMNDFLAPNLCHGSSDGLPDPN</sequence>
<evidence type="ECO:0000313" key="5">
    <source>
        <dbReference type="Proteomes" id="UP000664169"/>
    </source>
</evidence>
<dbReference type="AlphaFoldDB" id="A0A8H3ITS7"/>
<dbReference type="PANTHER" id="PTHR33365">
    <property type="entry name" value="YALI0B05434P"/>
    <property type="match status" value="1"/>
</dbReference>
<dbReference type="PANTHER" id="PTHR33365:SF6">
    <property type="entry name" value="OXIDASE USTYA"/>
    <property type="match status" value="1"/>
</dbReference>
<accession>A0A8H3ITS7</accession>
<dbReference type="Pfam" id="PF11807">
    <property type="entry name" value="UstYa"/>
    <property type="match status" value="1"/>
</dbReference>
<keyword evidence="3" id="KW-1133">Transmembrane helix</keyword>
<keyword evidence="3" id="KW-0472">Membrane</keyword>
<dbReference type="OrthoDB" id="3687641at2759"/>
<proteinExistence type="inferred from homology"/>
<keyword evidence="5" id="KW-1185">Reference proteome</keyword>
<keyword evidence="3" id="KW-0812">Transmembrane</keyword>
<dbReference type="InterPro" id="IPR021765">
    <property type="entry name" value="UstYa-like"/>
</dbReference>
<comment type="caution">
    <text evidence="4">The sequence shown here is derived from an EMBL/GenBank/DDBJ whole genome shotgun (WGS) entry which is preliminary data.</text>
</comment>
<dbReference type="Proteomes" id="UP000664169">
    <property type="component" value="Unassembled WGS sequence"/>
</dbReference>
<organism evidence="4 5">
    <name type="scientific">Gomphillus americanus</name>
    <dbReference type="NCBI Taxonomy" id="1940652"/>
    <lineage>
        <taxon>Eukaryota</taxon>
        <taxon>Fungi</taxon>
        <taxon>Dikarya</taxon>
        <taxon>Ascomycota</taxon>
        <taxon>Pezizomycotina</taxon>
        <taxon>Lecanoromycetes</taxon>
        <taxon>OSLEUM clade</taxon>
        <taxon>Ostropomycetidae</taxon>
        <taxon>Ostropales</taxon>
        <taxon>Graphidaceae</taxon>
        <taxon>Gomphilloideae</taxon>
        <taxon>Gomphillus</taxon>
    </lineage>
</organism>
<reference evidence="4" key="1">
    <citation type="submission" date="2021-03" db="EMBL/GenBank/DDBJ databases">
        <authorList>
            <person name="Tagirdzhanova G."/>
        </authorList>
    </citation>
    <scope>NUCLEOTIDE SEQUENCE</scope>
</reference>
<name>A0A8H3ITS7_9LECA</name>